<name>A0AAD1M1G1_MYCXE</name>
<dbReference type="Proteomes" id="UP000464624">
    <property type="component" value="Chromosome"/>
</dbReference>
<sequence>MSALEPSSRLAAIGARLLRSRRLMRAPIWIYRARAGAVFGSRLLMLEHIGRRSGRRRYVVLEVVDHPTPDTYVVASGFGGNAQWFRNIQANPRVRVYAGSRAPTPARARVLSQHEADNTLGIYIRRHPHAWTAFQRVLENTLGTSVTETNTPLPMVELRMAANQSGG</sequence>
<evidence type="ECO:0008006" key="3">
    <source>
        <dbReference type="Google" id="ProtNLM"/>
    </source>
</evidence>
<gene>
    <name evidence="1" type="ORF">MYXE_28390</name>
</gene>
<dbReference type="GO" id="GO:0016491">
    <property type="term" value="F:oxidoreductase activity"/>
    <property type="evidence" value="ECO:0007669"/>
    <property type="project" value="InterPro"/>
</dbReference>
<dbReference type="InterPro" id="IPR004378">
    <property type="entry name" value="F420H2_quin_Rdtase"/>
</dbReference>
<dbReference type="InterPro" id="IPR012349">
    <property type="entry name" value="Split_barrel_FMN-bd"/>
</dbReference>
<dbReference type="NCBIfam" id="TIGR00026">
    <property type="entry name" value="hi_GC_TIGR00026"/>
    <property type="match status" value="1"/>
</dbReference>
<dbReference type="Pfam" id="PF04075">
    <property type="entry name" value="F420H2_quin_red"/>
    <property type="match status" value="1"/>
</dbReference>
<dbReference type="KEGG" id="mxe:MYXE_28390"/>
<protein>
    <recommendedName>
        <fullName evidence="3">Deazaflavin-dependent nitroreductase family protein</fullName>
    </recommendedName>
</protein>
<dbReference type="Gene3D" id="2.30.110.10">
    <property type="entry name" value="Electron Transport, Fmn-binding Protein, Chain A"/>
    <property type="match status" value="1"/>
</dbReference>
<dbReference type="RefSeq" id="WP_039889892.1">
    <property type="nucleotide sequence ID" value="NZ_AP022314.1"/>
</dbReference>
<organism evidence="1 2">
    <name type="scientific">Mycobacterium xenopi</name>
    <dbReference type="NCBI Taxonomy" id="1789"/>
    <lineage>
        <taxon>Bacteria</taxon>
        <taxon>Bacillati</taxon>
        <taxon>Actinomycetota</taxon>
        <taxon>Actinomycetes</taxon>
        <taxon>Mycobacteriales</taxon>
        <taxon>Mycobacteriaceae</taxon>
        <taxon>Mycobacterium</taxon>
    </lineage>
</organism>
<dbReference type="AlphaFoldDB" id="A0AAD1M1G1"/>
<evidence type="ECO:0000313" key="2">
    <source>
        <dbReference type="Proteomes" id="UP000464624"/>
    </source>
</evidence>
<evidence type="ECO:0000313" key="1">
    <source>
        <dbReference type="EMBL" id="BBU23049.1"/>
    </source>
</evidence>
<reference evidence="1 2" key="1">
    <citation type="submission" date="2019-12" db="EMBL/GenBank/DDBJ databases">
        <title>Complete genome sequence of Mycolicibacterium xenopi str. JCM15661T.</title>
        <authorList>
            <person name="Yoshida M."/>
            <person name="Fukano H."/>
            <person name="Asakura T."/>
            <person name="Hoshino Y."/>
        </authorList>
    </citation>
    <scope>NUCLEOTIDE SEQUENCE [LARGE SCALE GENOMIC DNA]</scope>
    <source>
        <strain evidence="1 2">JCM 15661T</strain>
    </source>
</reference>
<proteinExistence type="predicted"/>
<dbReference type="EMBL" id="AP022314">
    <property type="protein sequence ID" value="BBU23049.1"/>
    <property type="molecule type" value="Genomic_DNA"/>
</dbReference>
<accession>A0AAD1M1G1</accession>